<reference evidence="2 3" key="1">
    <citation type="submission" date="2009-08" db="EMBL/GenBank/DDBJ databases">
        <title>The Genome Sequence of Spizellomyces punctatus strain DAOM BR117.</title>
        <authorList>
            <consortium name="The Broad Institute Genome Sequencing Platform"/>
            <person name="Russ C."/>
            <person name="Cuomo C."/>
            <person name="Shea T."/>
            <person name="Young S.K."/>
            <person name="Zeng Q."/>
            <person name="Koehrsen M."/>
            <person name="Haas B."/>
            <person name="Borodovsky M."/>
            <person name="Guigo R."/>
            <person name="Alvarado L."/>
            <person name="Berlin A."/>
            <person name="Bochicchio J."/>
            <person name="Borenstein D."/>
            <person name="Chapman S."/>
            <person name="Chen Z."/>
            <person name="Engels R."/>
            <person name="Freedman E."/>
            <person name="Gellesch M."/>
            <person name="Goldberg J."/>
            <person name="Griggs A."/>
            <person name="Gujja S."/>
            <person name="Heiman D."/>
            <person name="Hepburn T."/>
            <person name="Howarth C."/>
            <person name="Jen D."/>
            <person name="Larson L."/>
            <person name="Lewis B."/>
            <person name="Mehta T."/>
            <person name="Park D."/>
            <person name="Pearson M."/>
            <person name="Roberts A."/>
            <person name="Saif S."/>
            <person name="Shenoy N."/>
            <person name="Sisk P."/>
            <person name="Stolte C."/>
            <person name="Sykes S."/>
            <person name="Thomson T."/>
            <person name="Walk T."/>
            <person name="White J."/>
            <person name="Yandava C."/>
            <person name="Burger G."/>
            <person name="Gray M.W."/>
            <person name="Holland P.W.H."/>
            <person name="King N."/>
            <person name="Lang F.B.F."/>
            <person name="Roger A.J."/>
            <person name="Ruiz-Trillo I."/>
            <person name="Lander E."/>
            <person name="Nusbaum C."/>
        </authorList>
    </citation>
    <scope>NUCLEOTIDE SEQUENCE [LARGE SCALE GENOMIC DNA]</scope>
    <source>
        <strain evidence="2 3">DAOM BR117</strain>
    </source>
</reference>
<proteinExistence type="predicted"/>
<keyword evidence="3" id="KW-1185">Reference proteome</keyword>
<dbReference type="InterPro" id="IPR005062">
    <property type="entry name" value="SAC3/GANP/THP3_conserved"/>
</dbReference>
<sequence>MYRGSIEEEFDRLPLLSRQSDGSNMDALSMRAKDIQRRFYDHILEQFERLQKVDPTERTDYHFDPVLAKLRKLREGITSTGVYDEFAANVYETSVDVCLLAKNFAELLKSLVQILGTVYPRIIGDKQRVPDLIWCTKCQRDRPISSFAGSEQERASAAMEYGRQRRVRGPTSDSEPEAVTISRFQTFCSDCSSGERKEDLLSRRAELTGYMLLYLICYTARGPKCYGDANKVMEYYRELPTDLQRDQNVTFALSVFKALHADIDYVSLAHLWHEASTNQQTLLQTVWPLARQRIYDVLSRAYYTYPEKQLRLSLRLEVQDQFTDFMRKQIGSDSVASRINNGTVQLRVPKRVKQR</sequence>
<feature type="domain" description="SAC3/GANP/THP3 conserved" evidence="1">
    <location>
        <begin position="197"/>
        <end position="328"/>
    </location>
</feature>
<dbReference type="EMBL" id="KQ257450">
    <property type="protein sequence ID" value="KND04295.1"/>
    <property type="molecule type" value="Genomic_DNA"/>
</dbReference>
<name>A0A0L0HTR8_SPIPD</name>
<dbReference type="VEuPathDB" id="FungiDB:SPPG_00028"/>
<dbReference type="RefSeq" id="XP_016612334.1">
    <property type="nucleotide sequence ID" value="XM_016748364.1"/>
</dbReference>
<dbReference type="Proteomes" id="UP000053201">
    <property type="component" value="Unassembled WGS sequence"/>
</dbReference>
<dbReference type="GeneID" id="27683782"/>
<dbReference type="Pfam" id="PF03399">
    <property type="entry name" value="SAC3_GANP"/>
    <property type="match status" value="1"/>
</dbReference>
<dbReference type="PANTHER" id="PTHR39398">
    <property type="entry name" value="YALI0F14311P"/>
    <property type="match status" value="1"/>
</dbReference>
<dbReference type="Gene3D" id="1.25.40.990">
    <property type="match status" value="1"/>
</dbReference>
<dbReference type="InParanoid" id="A0A0L0HTR8"/>
<dbReference type="OrthoDB" id="2112024at2759"/>
<organism evidence="2 3">
    <name type="scientific">Spizellomyces punctatus (strain DAOM BR117)</name>
    <dbReference type="NCBI Taxonomy" id="645134"/>
    <lineage>
        <taxon>Eukaryota</taxon>
        <taxon>Fungi</taxon>
        <taxon>Fungi incertae sedis</taxon>
        <taxon>Chytridiomycota</taxon>
        <taxon>Chytridiomycota incertae sedis</taxon>
        <taxon>Chytridiomycetes</taxon>
        <taxon>Spizellomycetales</taxon>
        <taxon>Spizellomycetaceae</taxon>
        <taxon>Spizellomyces</taxon>
    </lineage>
</organism>
<gene>
    <name evidence="2" type="ORF">SPPG_00028</name>
</gene>
<evidence type="ECO:0000259" key="1">
    <source>
        <dbReference type="Pfam" id="PF03399"/>
    </source>
</evidence>
<dbReference type="OMA" id="NYDERIT"/>
<accession>A0A0L0HTR8</accession>
<evidence type="ECO:0000313" key="3">
    <source>
        <dbReference type="Proteomes" id="UP000053201"/>
    </source>
</evidence>
<evidence type="ECO:0000313" key="2">
    <source>
        <dbReference type="EMBL" id="KND04295.1"/>
    </source>
</evidence>
<dbReference type="PANTHER" id="PTHR39398:SF1">
    <property type="entry name" value="CSN8_PSMD8_EIF3K DOMAIN-CONTAINING PROTEIN"/>
    <property type="match status" value="1"/>
</dbReference>
<protein>
    <recommendedName>
        <fullName evidence="1">SAC3/GANP/THP3 conserved domain-containing protein</fullName>
    </recommendedName>
</protein>
<dbReference type="AlphaFoldDB" id="A0A0L0HTR8"/>